<dbReference type="SMART" id="SM00587">
    <property type="entry name" value="CHK"/>
    <property type="match status" value="1"/>
</dbReference>
<keyword evidence="3" id="KW-1185">Reference proteome</keyword>
<dbReference type="PANTHER" id="PTHR11012:SF30">
    <property type="entry name" value="PROTEIN KINASE-LIKE DOMAIN-CONTAINING"/>
    <property type="match status" value="1"/>
</dbReference>
<accession>A0A8K0P9K8</accession>
<dbReference type="Pfam" id="PF02958">
    <property type="entry name" value="EcKL"/>
    <property type="match status" value="1"/>
</dbReference>
<protein>
    <recommendedName>
        <fullName evidence="1">CHK kinase-like domain-containing protein</fullName>
    </recommendedName>
</protein>
<evidence type="ECO:0000259" key="1">
    <source>
        <dbReference type="SMART" id="SM00587"/>
    </source>
</evidence>
<evidence type="ECO:0000313" key="3">
    <source>
        <dbReference type="Proteomes" id="UP000792457"/>
    </source>
</evidence>
<comment type="caution">
    <text evidence="2">The sequence shown here is derived from an EMBL/GenBank/DDBJ whole genome shotgun (WGS) entry which is preliminary data.</text>
</comment>
<name>A0A8K0P9K8_LADFU</name>
<dbReference type="SUPFAM" id="SSF56112">
    <property type="entry name" value="Protein kinase-like (PK-like)"/>
    <property type="match status" value="1"/>
</dbReference>
<reference evidence="2" key="2">
    <citation type="submission" date="2017-10" db="EMBL/GenBank/DDBJ databases">
        <title>Ladona fulva Genome sequencing and assembly.</title>
        <authorList>
            <person name="Murali S."/>
            <person name="Richards S."/>
            <person name="Bandaranaike D."/>
            <person name="Bellair M."/>
            <person name="Blankenburg K."/>
            <person name="Chao H."/>
            <person name="Dinh H."/>
            <person name="Doddapaneni H."/>
            <person name="Dugan-Rocha S."/>
            <person name="Elkadiri S."/>
            <person name="Gnanaolivu R."/>
            <person name="Hernandez B."/>
            <person name="Skinner E."/>
            <person name="Javaid M."/>
            <person name="Lee S."/>
            <person name="Li M."/>
            <person name="Ming W."/>
            <person name="Munidasa M."/>
            <person name="Muniz J."/>
            <person name="Nguyen L."/>
            <person name="Hughes D."/>
            <person name="Osuji N."/>
            <person name="Pu L.-L."/>
            <person name="Puazo M."/>
            <person name="Qu C."/>
            <person name="Quiroz J."/>
            <person name="Raj R."/>
            <person name="Weissenberger G."/>
            <person name="Xin Y."/>
            <person name="Zou X."/>
            <person name="Han Y."/>
            <person name="Worley K."/>
            <person name="Muzny D."/>
            <person name="Gibbs R."/>
        </authorList>
    </citation>
    <scope>NUCLEOTIDE SEQUENCE</scope>
    <source>
        <strain evidence="2">Sampled in the wild</strain>
    </source>
</reference>
<dbReference type="PANTHER" id="PTHR11012">
    <property type="entry name" value="PROTEIN KINASE-LIKE DOMAIN-CONTAINING"/>
    <property type="match status" value="1"/>
</dbReference>
<dbReference type="InterPro" id="IPR004119">
    <property type="entry name" value="EcKL"/>
</dbReference>
<dbReference type="InterPro" id="IPR015897">
    <property type="entry name" value="CHK_kinase-like"/>
</dbReference>
<organism evidence="2 3">
    <name type="scientific">Ladona fulva</name>
    <name type="common">Scarce chaser dragonfly</name>
    <name type="synonym">Libellula fulva</name>
    <dbReference type="NCBI Taxonomy" id="123851"/>
    <lineage>
        <taxon>Eukaryota</taxon>
        <taxon>Metazoa</taxon>
        <taxon>Ecdysozoa</taxon>
        <taxon>Arthropoda</taxon>
        <taxon>Hexapoda</taxon>
        <taxon>Insecta</taxon>
        <taxon>Pterygota</taxon>
        <taxon>Palaeoptera</taxon>
        <taxon>Odonata</taxon>
        <taxon>Epiprocta</taxon>
        <taxon>Anisoptera</taxon>
        <taxon>Libelluloidea</taxon>
        <taxon>Libellulidae</taxon>
        <taxon>Ladona</taxon>
    </lineage>
</organism>
<reference evidence="2" key="1">
    <citation type="submission" date="2013-04" db="EMBL/GenBank/DDBJ databases">
        <authorList>
            <person name="Qu J."/>
            <person name="Murali S.C."/>
            <person name="Bandaranaike D."/>
            <person name="Bellair M."/>
            <person name="Blankenburg K."/>
            <person name="Chao H."/>
            <person name="Dinh H."/>
            <person name="Doddapaneni H."/>
            <person name="Downs B."/>
            <person name="Dugan-Rocha S."/>
            <person name="Elkadiri S."/>
            <person name="Gnanaolivu R.D."/>
            <person name="Hernandez B."/>
            <person name="Javaid M."/>
            <person name="Jayaseelan J.C."/>
            <person name="Lee S."/>
            <person name="Li M."/>
            <person name="Ming W."/>
            <person name="Munidasa M."/>
            <person name="Muniz J."/>
            <person name="Nguyen L."/>
            <person name="Ongeri F."/>
            <person name="Osuji N."/>
            <person name="Pu L.-L."/>
            <person name="Puazo M."/>
            <person name="Qu C."/>
            <person name="Quiroz J."/>
            <person name="Raj R."/>
            <person name="Weissenberger G."/>
            <person name="Xin Y."/>
            <person name="Zou X."/>
            <person name="Han Y."/>
            <person name="Richards S."/>
            <person name="Worley K."/>
            <person name="Muzny D."/>
            <person name="Gibbs R."/>
        </authorList>
    </citation>
    <scope>NUCLEOTIDE SEQUENCE</scope>
    <source>
        <strain evidence="2">Sampled in the wild</strain>
    </source>
</reference>
<gene>
    <name evidence="2" type="ORF">J437_LFUL017514</name>
</gene>
<proteinExistence type="predicted"/>
<dbReference type="EMBL" id="KZ309302">
    <property type="protein sequence ID" value="KAG8238207.1"/>
    <property type="molecule type" value="Genomic_DNA"/>
</dbReference>
<dbReference type="Gene3D" id="3.90.1200.10">
    <property type="match status" value="1"/>
</dbReference>
<dbReference type="AlphaFoldDB" id="A0A8K0P9K8"/>
<dbReference type="InterPro" id="IPR011009">
    <property type="entry name" value="Kinase-like_dom_sf"/>
</dbReference>
<sequence>MSEGAKPSSPSDVVSGQIPIWMDNSFFQKALREGGEDPQIEVVDSQVEEALGKGENYVSIVYRALVKDGNGKEYHLIVKCLPSNEMRKKFANKGNFFRKEIVMYTTVLPAFEKLKKTKELTLPWAKHYYSFSDRDYDYLVMEDLKKKGFTMRERRKGLDRDHVEAAISALAKYHAHSYAMKVTDPEAFNKFADQYPDTLYGEELKDLYPQIVRNSYEQIAESVRKWGGEKYDRIASKMEDRKDTDFDAIFNLLAPIEPGALLTHGDFWVNNMMFRYGNSTEAETGSGKPLEVKLLDFQIVRYSSPAADLWYFVVTSVDTETRRRYWRDLLENAYLKSFWATLECYGLCDKVPKGLFTMEWLQSEMHRLQRFGFISSVTVTPAVLAQSDDAPDMDSLTEEDIKNPDFEFLKMGKEQLFLARFKALVDDFDENGLFD</sequence>
<feature type="domain" description="CHK kinase-like" evidence="1">
    <location>
        <begin position="139"/>
        <end position="344"/>
    </location>
</feature>
<dbReference type="Proteomes" id="UP000792457">
    <property type="component" value="Unassembled WGS sequence"/>
</dbReference>
<dbReference type="OrthoDB" id="8250698at2759"/>
<evidence type="ECO:0000313" key="2">
    <source>
        <dbReference type="EMBL" id="KAG8238207.1"/>
    </source>
</evidence>